<dbReference type="InterPro" id="IPR004843">
    <property type="entry name" value="Calcineurin-like_PHP"/>
</dbReference>
<keyword evidence="3" id="KW-1185">Reference proteome</keyword>
<gene>
    <name evidence="2" type="ORF">EV655_103220</name>
</gene>
<protein>
    <submittedName>
        <fullName evidence="2">Putative phosphoesterase</fullName>
    </submittedName>
</protein>
<comment type="caution">
    <text evidence="2">The sequence shown here is derived from an EMBL/GenBank/DDBJ whole genome shotgun (WGS) entry which is preliminary data.</text>
</comment>
<reference evidence="2 3" key="1">
    <citation type="submission" date="2019-03" db="EMBL/GenBank/DDBJ databases">
        <title>Genomic Encyclopedia of Type Strains, Phase IV (KMG-IV): sequencing the most valuable type-strain genomes for metagenomic binning, comparative biology and taxonomic classification.</title>
        <authorList>
            <person name="Goeker M."/>
        </authorList>
    </citation>
    <scope>NUCLEOTIDE SEQUENCE [LARGE SCALE GENOMIC DNA]</scope>
    <source>
        <strain evidence="2 3">DSM 4868</strain>
    </source>
</reference>
<proteinExistence type="predicted"/>
<dbReference type="InterPro" id="IPR026336">
    <property type="entry name" value="PdeM-like"/>
</dbReference>
<dbReference type="EMBL" id="SLWW01000003">
    <property type="protein sequence ID" value="TCO72991.1"/>
    <property type="molecule type" value="Genomic_DNA"/>
</dbReference>
<sequence>MTAHPFTLAGARLAALPSGALHWADAGLLVVSDLHLGKSERLARRGGTLLPPYDTAETLSRLEADIAATDPRAVICLGDSFDDNAAARDLPPGAEERLLRLMAGRRWVWIAGNHDPGPASLPGTHLAELREGPLTFRHIARPGETGEISGHYHPKARLSLGGRRVSRPCFLVDTARVILPAFGAYTGGLAMDAPVLDALMAQGAVAILTGVRAVALPMRPAHARLPRPRPGSAG</sequence>
<dbReference type="RefSeq" id="WP_132542538.1">
    <property type="nucleotide sequence ID" value="NZ_SLWW01000003.1"/>
</dbReference>
<organism evidence="2 3">
    <name type="scientific">Rhodovulum euryhalinum</name>
    <dbReference type="NCBI Taxonomy" id="35805"/>
    <lineage>
        <taxon>Bacteria</taxon>
        <taxon>Pseudomonadati</taxon>
        <taxon>Pseudomonadota</taxon>
        <taxon>Alphaproteobacteria</taxon>
        <taxon>Rhodobacterales</taxon>
        <taxon>Paracoccaceae</taxon>
        <taxon>Rhodovulum</taxon>
    </lineage>
</organism>
<dbReference type="GO" id="GO:0016787">
    <property type="term" value="F:hydrolase activity"/>
    <property type="evidence" value="ECO:0007669"/>
    <property type="project" value="InterPro"/>
</dbReference>
<dbReference type="NCBIfam" id="TIGR04123">
    <property type="entry name" value="P_estr_lig_assc"/>
    <property type="match status" value="1"/>
</dbReference>
<dbReference type="Proteomes" id="UP000295142">
    <property type="component" value="Unassembled WGS sequence"/>
</dbReference>
<accession>A0A4R2KGU9</accession>
<dbReference type="Gene3D" id="3.60.21.10">
    <property type="match status" value="1"/>
</dbReference>
<evidence type="ECO:0000313" key="2">
    <source>
        <dbReference type="EMBL" id="TCO72991.1"/>
    </source>
</evidence>
<evidence type="ECO:0000259" key="1">
    <source>
        <dbReference type="Pfam" id="PF00149"/>
    </source>
</evidence>
<dbReference type="SUPFAM" id="SSF56300">
    <property type="entry name" value="Metallo-dependent phosphatases"/>
    <property type="match status" value="1"/>
</dbReference>
<evidence type="ECO:0000313" key="3">
    <source>
        <dbReference type="Proteomes" id="UP000295142"/>
    </source>
</evidence>
<dbReference type="Pfam" id="PF00149">
    <property type="entry name" value="Metallophos"/>
    <property type="match status" value="1"/>
</dbReference>
<feature type="domain" description="Calcineurin-like phosphoesterase" evidence="1">
    <location>
        <begin position="29"/>
        <end position="123"/>
    </location>
</feature>
<name>A0A4R2KGU9_9RHOB</name>
<dbReference type="AlphaFoldDB" id="A0A4R2KGU9"/>
<dbReference type="OrthoDB" id="9795838at2"/>
<dbReference type="PANTHER" id="PTHR39323:SF1">
    <property type="entry name" value="BLR1149 PROTEIN"/>
    <property type="match status" value="1"/>
</dbReference>
<dbReference type="PANTHER" id="PTHR39323">
    <property type="entry name" value="BLR1149 PROTEIN"/>
    <property type="match status" value="1"/>
</dbReference>
<dbReference type="InterPro" id="IPR029052">
    <property type="entry name" value="Metallo-depent_PP-like"/>
</dbReference>